<evidence type="ECO:0000313" key="5">
    <source>
        <dbReference type="Proteomes" id="UP000663880"/>
    </source>
</evidence>
<dbReference type="Pfam" id="PF13359">
    <property type="entry name" value="DDE_Tnp_4"/>
    <property type="match status" value="1"/>
</dbReference>
<dbReference type="InterPro" id="IPR027806">
    <property type="entry name" value="HARBI1_dom"/>
</dbReference>
<dbReference type="OrthoDB" id="6509413at2759"/>
<reference evidence="4" key="1">
    <citation type="submission" date="2021-02" db="EMBL/GenBank/DDBJ databases">
        <authorList>
            <person name="Steward A R."/>
        </authorList>
    </citation>
    <scope>NUCLEOTIDE SEQUENCE</scope>
</reference>
<proteinExistence type="predicted"/>
<keyword evidence="5" id="KW-1185">Reference proteome</keyword>
<evidence type="ECO:0000259" key="3">
    <source>
        <dbReference type="Pfam" id="PF13359"/>
    </source>
</evidence>
<dbReference type="Proteomes" id="UP000663880">
    <property type="component" value="Unassembled WGS sequence"/>
</dbReference>
<protein>
    <recommendedName>
        <fullName evidence="3">DDE Tnp4 domain-containing protein</fullName>
    </recommendedName>
</protein>
<sequence length="104" mass="11820">MHGFERASGFPKVIGAIDGTHIRINGPKQNHADYINRKGFHSIQLQIVCDHKTLITHCYAGHPGSVHDQRVFPLSEVADYVNYDDKFLENFHILGDAAYEIHQH</sequence>
<gene>
    <name evidence="4" type="ORF">PMACD_LOCUS15008</name>
</gene>
<organism evidence="4 5">
    <name type="scientific">Pieris macdunnoughi</name>
    <dbReference type="NCBI Taxonomy" id="345717"/>
    <lineage>
        <taxon>Eukaryota</taxon>
        <taxon>Metazoa</taxon>
        <taxon>Ecdysozoa</taxon>
        <taxon>Arthropoda</taxon>
        <taxon>Hexapoda</taxon>
        <taxon>Insecta</taxon>
        <taxon>Pterygota</taxon>
        <taxon>Neoptera</taxon>
        <taxon>Endopterygota</taxon>
        <taxon>Lepidoptera</taxon>
        <taxon>Glossata</taxon>
        <taxon>Ditrysia</taxon>
        <taxon>Papilionoidea</taxon>
        <taxon>Pieridae</taxon>
        <taxon>Pierinae</taxon>
        <taxon>Pieris</taxon>
    </lineage>
</organism>
<evidence type="ECO:0000256" key="2">
    <source>
        <dbReference type="ARBA" id="ARBA00022723"/>
    </source>
</evidence>
<keyword evidence="2" id="KW-0479">Metal-binding</keyword>
<comment type="caution">
    <text evidence="4">The sequence shown here is derived from an EMBL/GenBank/DDBJ whole genome shotgun (WGS) entry which is preliminary data.</text>
</comment>
<comment type="cofactor">
    <cofactor evidence="1">
        <name>a divalent metal cation</name>
        <dbReference type="ChEBI" id="CHEBI:60240"/>
    </cofactor>
</comment>
<evidence type="ECO:0000256" key="1">
    <source>
        <dbReference type="ARBA" id="ARBA00001968"/>
    </source>
</evidence>
<name>A0A821XHX7_9NEOP</name>
<evidence type="ECO:0000313" key="4">
    <source>
        <dbReference type="EMBL" id="CAF4944112.1"/>
    </source>
</evidence>
<accession>A0A821XHX7</accession>
<dbReference type="EMBL" id="CAJOBZ010000068">
    <property type="protein sequence ID" value="CAF4944112.1"/>
    <property type="molecule type" value="Genomic_DNA"/>
</dbReference>
<dbReference type="AlphaFoldDB" id="A0A821XHX7"/>
<feature type="domain" description="DDE Tnp4" evidence="3">
    <location>
        <begin position="17"/>
        <end position="103"/>
    </location>
</feature>
<dbReference type="GO" id="GO:0046872">
    <property type="term" value="F:metal ion binding"/>
    <property type="evidence" value="ECO:0007669"/>
    <property type="project" value="UniProtKB-KW"/>
</dbReference>